<dbReference type="Pfam" id="PF07717">
    <property type="entry name" value="OB_NTP_bind"/>
    <property type="match status" value="1"/>
</dbReference>
<dbReference type="EMBL" id="HG316454">
    <property type="protein sequence ID" value="CDF87967.1"/>
    <property type="molecule type" value="Genomic_DNA"/>
</dbReference>
<dbReference type="AlphaFoldDB" id="A0A8J2T2W8"/>
<dbReference type="GO" id="GO:0005730">
    <property type="term" value="C:nucleolus"/>
    <property type="evidence" value="ECO:0007669"/>
    <property type="project" value="UniProtKB-ARBA"/>
</dbReference>
<evidence type="ECO:0000259" key="9">
    <source>
        <dbReference type="PROSITE" id="PS51194"/>
    </source>
</evidence>
<dbReference type="GO" id="GO:0005524">
    <property type="term" value="F:ATP binding"/>
    <property type="evidence" value="ECO:0007669"/>
    <property type="project" value="UniProtKB-KW"/>
</dbReference>
<dbReference type="Gene3D" id="3.40.50.300">
    <property type="entry name" value="P-loop containing nucleotide triphosphate hydrolases"/>
    <property type="match status" value="2"/>
</dbReference>
<dbReference type="SMART" id="SM00487">
    <property type="entry name" value="DEXDc"/>
    <property type="match status" value="1"/>
</dbReference>
<comment type="catalytic activity">
    <reaction evidence="6">
        <text>ATP + H2O = ADP + phosphate + H(+)</text>
        <dbReference type="Rhea" id="RHEA:13065"/>
        <dbReference type="ChEBI" id="CHEBI:15377"/>
        <dbReference type="ChEBI" id="CHEBI:15378"/>
        <dbReference type="ChEBI" id="CHEBI:30616"/>
        <dbReference type="ChEBI" id="CHEBI:43474"/>
        <dbReference type="ChEBI" id="CHEBI:456216"/>
        <dbReference type="EC" id="3.6.4.13"/>
    </reaction>
</comment>
<dbReference type="InterPro" id="IPR007502">
    <property type="entry name" value="Helicase-assoc_dom"/>
</dbReference>
<feature type="region of interest" description="Disordered" evidence="7">
    <location>
        <begin position="572"/>
        <end position="602"/>
    </location>
</feature>
<evidence type="ECO:0000256" key="4">
    <source>
        <dbReference type="ARBA" id="ARBA00022806"/>
    </source>
</evidence>
<name>A0A8J2T2W8_ZYGB2</name>
<dbReference type="PANTHER" id="PTHR18934">
    <property type="entry name" value="ATP-DEPENDENT RNA HELICASE"/>
    <property type="match status" value="1"/>
</dbReference>
<evidence type="ECO:0000259" key="8">
    <source>
        <dbReference type="PROSITE" id="PS51192"/>
    </source>
</evidence>
<keyword evidence="2" id="KW-0547">Nucleotide-binding</keyword>
<keyword evidence="4" id="KW-0347">Helicase</keyword>
<dbReference type="InterPro" id="IPR027417">
    <property type="entry name" value="P-loop_NTPase"/>
</dbReference>
<dbReference type="InterPro" id="IPR011709">
    <property type="entry name" value="DEAD-box_helicase_OB_fold"/>
</dbReference>
<accession>A0A8J2T2W8</accession>
<dbReference type="SUPFAM" id="SSF52540">
    <property type="entry name" value="P-loop containing nucleoside triphosphate hydrolases"/>
    <property type="match status" value="1"/>
</dbReference>
<dbReference type="PANTHER" id="PTHR18934:SF118">
    <property type="entry name" value="ATP-DEPENDENT RNA HELICASE DHX33"/>
    <property type="match status" value="1"/>
</dbReference>
<dbReference type="Pfam" id="PF21010">
    <property type="entry name" value="HA2_C"/>
    <property type="match status" value="1"/>
</dbReference>
<dbReference type="Pfam" id="PF04408">
    <property type="entry name" value="WHD_HA2"/>
    <property type="match status" value="1"/>
</dbReference>
<evidence type="ECO:0000256" key="1">
    <source>
        <dbReference type="ARBA" id="ARBA00012552"/>
    </source>
</evidence>
<dbReference type="GO" id="GO:0045943">
    <property type="term" value="P:positive regulation of transcription by RNA polymerase I"/>
    <property type="evidence" value="ECO:0007669"/>
    <property type="project" value="TreeGrafter"/>
</dbReference>
<dbReference type="InterPro" id="IPR011545">
    <property type="entry name" value="DEAD/DEAH_box_helicase_dom"/>
</dbReference>
<feature type="domain" description="Helicase ATP-binding" evidence="8">
    <location>
        <begin position="50"/>
        <end position="209"/>
    </location>
</feature>
<evidence type="ECO:0000313" key="10">
    <source>
        <dbReference type="EMBL" id="CDF87967.1"/>
    </source>
</evidence>
<evidence type="ECO:0000256" key="6">
    <source>
        <dbReference type="ARBA" id="ARBA00047984"/>
    </source>
</evidence>
<dbReference type="GO" id="GO:0003725">
    <property type="term" value="F:double-stranded RNA binding"/>
    <property type="evidence" value="ECO:0007669"/>
    <property type="project" value="TreeGrafter"/>
</dbReference>
<dbReference type="Gene3D" id="1.20.120.1080">
    <property type="match status" value="1"/>
</dbReference>
<evidence type="ECO:0000256" key="5">
    <source>
        <dbReference type="ARBA" id="ARBA00022840"/>
    </source>
</evidence>
<evidence type="ECO:0000256" key="7">
    <source>
        <dbReference type="SAM" id="MobiDB-lite"/>
    </source>
</evidence>
<sequence length="683" mass="76088">MKKNKRCSSRHLPVEHISVLNHSQSTDTYRDWHCDTMLTLPVYAHHKEILQHIHANRTTVLIGETGSGKSTQLPQFLLREYRVAVTQPRRVAAINLATRVAHEQRTPLGHTVGYSVRFDHRAGRHTRCKYLTDGMLLRELLHDRLLSQYDIVVIDEAHERTVLTDLILGFLKELQHGPRPELRVVIMSATLSADTFSAFFDDCPVLHVRGRRFPVTQLYLRGDCDDVVDTAVRCCVQINAGEPLGDVLCFLPGQEEIDKAVAVVVQVAGELQRLGHPLMVPLPLYASLPPDQQAKVFQPLRKSLHQAKRKGPLRKVVFCTNVAETSVTVPGVRYVVDSGLRKVKVWRHALNLSTLLTVPVSQASAQQRAGRAGREAPGKCFRLYMEADLASMPQLTEPEIARCDVTAPLLLLKRCGVEDVVRWSWFEHPGRESVVAGLGELYALGALDSAGHITPLGERMSQLPLAPQLSAVLLAAEERGCLEAALDIVAALSVENLLLNAPPEKRDEVHERRAALCHHAQHWGDLVMCKELLDCYADVPRDEKREWCSELYVNHRAVREVAKVRGQLRRFFGEDTSGTDPEDESGAGSGAAGPAAHTPQTKLSSEQIPLLLQSFLRGFPRNVAVSHPDRSYRTASTGESVVPHPASTLFARRNCPAILYTEYVYTSRGYARNVSRLELAWLA</sequence>
<dbReference type="Pfam" id="PF00271">
    <property type="entry name" value="Helicase_C"/>
    <property type="match status" value="1"/>
</dbReference>
<keyword evidence="11" id="KW-1185">Reference proteome</keyword>
<proteinExistence type="predicted"/>
<dbReference type="InterPro" id="IPR003593">
    <property type="entry name" value="AAA+_ATPase"/>
</dbReference>
<dbReference type="OrthoDB" id="10253254at2759"/>
<dbReference type="InterPro" id="IPR048333">
    <property type="entry name" value="HA2_WH"/>
</dbReference>
<dbReference type="PROSITE" id="PS51192">
    <property type="entry name" value="HELICASE_ATP_BIND_1"/>
    <property type="match status" value="1"/>
</dbReference>
<evidence type="ECO:0000313" key="11">
    <source>
        <dbReference type="Proteomes" id="UP000019375"/>
    </source>
</evidence>
<evidence type="ECO:0000256" key="3">
    <source>
        <dbReference type="ARBA" id="ARBA00022801"/>
    </source>
</evidence>
<organism evidence="10 11">
    <name type="scientific">Zygosaccharomyces bailii (strain CLIB 213 / ATCC 58445 / CBS 680 / BCRC 21525 / NBRC 1098 / NCYC 1416 / NRRL Y-2227)</name>
    <dbReference type="NCBI Taxonomy" id="1333698"/>
    <lineage>
        <taxon>Eukaryota</taxon>
        <taxon>Fungi</taxon>
        <taxon>Dikarya</taxon>
        <taxon>Ascomycota</taxon>
        <taxon>Saccharomycotina</taxon>
        <taxon>Saccharomycetes</taxon>
        <taxon>Saccharomycetales</taxon>
        <taxon>Saccharomycetaceae</taxon>
        <taxon>Zygosaccharomyces</taxon>
    </lineage>
</organism>
<dbReference type="CDD" id="cd18791">
    <property type="entry name" value="SF2_C_RHA"/>
    <property type="match status" value="1"/>
</dbReference>
<feature type="domain" description="Helicase C-terminal" evidence="9">
    <location>
        <begin position="226"/>
        <end position="417"/>
    </location>
</feature>
<dbReference type="Pfam" id="PF00270">
    <property type="entry name" value="DEAD"/>
    <property type="match status" value="1"/>
</dbReference>
<dbReference type="CDD" id="cd17917">
    <property type="entry name" value="DEXHc_RHA-like"/>
    <property type="match status" value="1"/>
</dbReference>
<keyword evidence="3" id="KW-0378">Hydrolase</keyword>
<dbReference type="PROSITE" id="PS51194">
    <property type="entry name" value="HELICASE_CTER"/>
    <property type="match status" value="1"/>
</dbReference>
<dbReference type="InterPro" id="IPR014001">
    <property type="entry name" value="Helicase_ATP-bd"/>
</dbReference>
<dbReference type="GO" id="GO:0003724">
    <property type="term" value="F:RNA helicase activity"/>
    <property type="evidence" value="ECO:0007669"/>
    <property type="project" value="UniProtKB-EC"/>
</dbReference>
<dbReference type="GO" id="GO:0016787">
    <property type="term" value="F:hydrolase activity"/>
    <property type="evidence" value="ECO:0007669"/>
    <property type="project" value="UniProtKB-KW"/>
</dbReference>
<keyword evidence="5" id="KW-0067">ATP-binding</keyword>
<dbReference type="SMART" id="SM00382">
    <property type="entry name" value="AAA"/>
    <property type="match status" value="1"/>
</dbReference>
<dbReference type="SMART" id="SM00847">
    <property type="entry name" value="HA2"/>
    <property type="match status" value="1"/>
</dbReference>
<evidence type="ECO:0000256" key="2">
    <source>
        <dbReference type="ARBA" id="ARBA00022741"/>
    </source>
</evidence>
<dbReference type="EC" id="3.6.4.13" evidence="1"/>
<protein>
    <recommendedName>
        <fullName evidence="1">RNA helicase</fullName>
        <ecNumber evidence="1">3.6.4.13</ecNumber>
    </recommendedName>
</protein>
<reference evidence="11" key="1">
    <citation type="journal article" date="2013" name="Genome Announc.">
        <title>Genome sequence of the food spoilage yeast Zygosaccharomyces bailii CLIB 213(T).</title>
        <authorList>
            <person name="Galeote V."/>
            <person name="Bigey F."/>
            <person name="Devillers H."/>
            <person name="Neuveglise C."/>
            <person name="Dequin S."/>
        </authorList>
    </citation>
    <scope>NUCLEOTIDE SEQUENCE [LARGE SCALE GENOMIC DNA]</scope>
    <source>
        <strain evidence="11">CLIB 213 / ATCC 58445 / CBS 680 / CCRC 21525 / NBRC 1098 / NCYC 1416 / NRRL Y-2227</strain>
    </source>
</reference>
<gene>
    <name evidence="10" type="ORF">BN860_18580g</name>
</gene>
<dbReference type="Proteomes" id="UP000019375">
    <property type="component" value="Unassembled WGS sequence"/>
</dbReference>
<dbReference type="SMART" id="SM00490">
    <property type="entry name" value="HELICc"/>
    <property type="match status" value="1"/>
</dbReference>
<dbReference type="InterPro" id="IPR001650">
    <property type="entry name" value="Helicase_C-like"/>
</dbReference>